<feature type="region of interest" description="Disordered" evidence="1">
    <location>
        <begin position="1"/>
        <end position="27"/>
    </location>
</feature>
<feature type="region of interest" description="Disordered" evidence="1">
    <location>
        <begin position="62"/>
        <end position="87"/>
    </location>
</feature>
<proteinExistence type="predicted"/>
<comment type="caution">
    <text evidence="2">The sequence shown here is derived from an EMBL/GenBank/DDBJ whole genome shotgun (WGS) entry which is preliminary data.</text>
</comment>
<evidence type="ECO:0000256" key="1">
    <source>
        <dbReference type="SAM" id="MobiDB-lite"/>
    </source>
</evidence>
<sequence>MASRTLSGVMGDPDAISDSPEMASGVMGDPDAISTMSSFSRGFHETDAIFLEFAEDLDNLAGGSSSVDDNSGTSQPSATPTPKEKCGSRLLDFERNVGANGWIPKPMGGFWCGEAHFPTRCSLQPCDRINVFMHEQSRTNKAARQKQPYNHSSRSKSFLQRQHELCEQRGESIDHVELFRQTHVRDGMLVSQAAEYAHVISNARTPVSAYPEVSQPLSVDEICETVLGRRPDYSKGLGWGPKSKAARQPTRAIPQCHVCSPQ</sequence>
<accession>A0A5D3CYA6</accession>
<evidence type="ECO:0000313" key="2">
    <source>
        <dbReference type="EMBL" id="TYK16340.1"/>
    </source>
</evidence>
<dbReference type="InterPro" id="IPR004252">
    <property type="entry name" value="Probable_transposase_24"/>
</dbReference>
<dbReference type="Proteomes" id="UP000321947">
    <property type="component" value="Unassembled WGS sequence"/>
</dbReference>
<gene>
    <name evidence="2" type="ORF">E5676_scaffold21G001220</name>
</gene>
<organism evidence="2 3">
    <name type="scientific">Cucumis melo var. makuwa</name>
    <name type="common">Oriental melon</name>
    <dbReference type="NCBI Taxonomy" id="1194695"/>
    <lineage>
        <taxon>Eukaryota</taxon>
        <taxon>Viridiplantae</taxon>
        <taxon>Streptophyta</taxon>
        <taxon>Embryophyta</taxon>
        <taxon>Tracheophyta</taxon>
        <taxon>Spermatophyta</taxon>
        <taxon>Magnoliopsida</taxon>
        <taxon>eudicotyledons</taxon>
        <taxon>Gunneridae</taxon>
        <taxon>Pentapetalae</taxon>
        <taxon>rosids</taxon>
        <taxon>fabids</taxon>
        <taxon>Cucurbitales</taxon>
        <taxon>Cucurbitaceae</taxon>
        <taxon>Benincaseae</taxon>
        <taxon>Cucumis</taxon>
    </lineage>
</organism>
<name>A0A5D3CYA6_CUCMM</name>
<protein>
    <submittedName>
        <fullName evidence="2">CACTA en-spm transposon protein</fullName>
    </submittedName>
</protein>
<evidence type="ECO:0000313" key="3">
    <source>
        <dbReference type="Proteomes" id="UP000321947"/>
    </source>
</evidence>
<feature type="compositionally biased region" description="Polar residues" evidence="1">
    <location>
        <begin position="62"/>
        <end position="80"/>
    </location>
</feature>
<dbReference type="Pfam" id="PF03004">
    <property type="entry name" value="Transposase_24"/>
    <property type="match status" value="1"/>
</dbReference>
<reference evidence="2 3" key="1">
    <citation type="submission" date="2019-08" db="EMBL/GenBank/DDBJ databases">
        <title>Draft genome sequences of two oriental melons (Cucumis melo L. var makuwa).</title>
        <authorList>
            <person name="Kwon S.-Y."/>
        </authorList>
    </citation>
    <scope>NUCLEOTIDE SEQUENCE [LARGE SCALE GENOMIC DNA]</scope>
    <source>
        <strain evidence="3">cv. Chang Bougi</strain>
        <tissue evidence="2">Leaf</tissue>
    </source>
</reference>
<dbReference type="AlphaFoldDB" id="A0A5D3CYA6"/>
<dbReference type="EMBL" id="SSTD01008307">
    <property type="protein sequence ID" value="TYK16340.1"/>
    <property type="molecule type" value="Genomic_DNA"/>
</dbReference>